<feature type="domain" description="Reverse transcriptase" evidence="1">
    <location>
        <begin position="91"/>
        <end position="286"/>
    </location>
</feature>
<dbReference type="AlphaFoldDB" id="A0A815A268"/>
<dbReference type="Proteomes" id="UP000681722">
    <property type="component" value="Unassembled WGS sequence"/>
</dbReference>
<protein>
    <recommendedName>
        <fullName evidence="1">Reverse transcriptase domain-containing protein</fullName>
    </recommendedName>
</protein>
<accession>A0A815A268</accession>
<keyword evidence="4" id="KW-1185">Reference proteome</keyword>
<proteinExistence type="predicted"/>
<dbReference type="EMBL" id="CAJOBC010014466">
    <property type="protein sequence ID" value="CAF4019996.1"/>
    <property type="molecule type" value="Genomic_DNA"/>
</dbReference>
<dbReference type="Proteomes" id="UP000663829">
    <property type="component" value="Unassembled WGS sequence"/>
</dbReference>
<gene>
    <name evidence="2" type="ORF">GPM918_LOCUS26125</name>
    <name evidence="3" type="ORF">SRO942_LOCUS26218</name>
</gene>
<name>A0A815A268_9BILA</name>
<dbReference type="PROSITE" id="PS50878">
    <property type="entry name" value="RT_POL"/>
    <property type="match status" value="1"/>
</dbReference>
<evidence type="ECO:0000259" key="1">
    <source>
        <dbReference type="PROSITE" id="PS50878"/>
    </source>
</evidence>
<dbReference type="InterPro" id="IPR000477">
    <property type="entry name" value="RT_dom"/>
</dbReference>
<sequence length="286" mass="32472">MSTLFVRITDICKHQHEETLKSLKVDDSILVISADKGGKIVAMNTSDYKAKIEEKLSNSTIYTKLSRDPTKRLIKELAGLVKVVQHKKEIDSKQSKNLKNEKCLPFVRGQIKTHKNDNPMRLIVSMRNKIGSTMTKHLTKVLRKLGDKVRSLKNTKYLIEDIYKVKVVSPKMSLASLDVVDLFTSIDRDDAVGILSEKLKQDKNWKADTTLNDDTIINMVKFLTDNVYFQSGEHFYQQKRGLPMGFSLSPLLADIVTGGPDKTGYFCSCFLIPFSVVPITHFMLNR</sequence>
<dbReference type="EMBL" id="CAJNOQ010010400">
    <property type="protein sequence ID" value="CAF1250825.1"/>
    <property type="molecule type" value="Genomic_DNA"/>
</dbReference>
<dbReference type="OrthoDB" id="10029313at2759"/>
<evidence type="ECO:0000313" key="2">
    <source>
        <dbReference type="EMBL" id="CAF1250825.1"/>
    </source>
</evidence>
<reference evidence="2" key="1">
    <citation type="submission" date="2021-02" db="EMBL/GenBank/DDBJ databases">
        <authorList>
            <person name="Nowell W R."/>
        </authorList>
    </citation>
    <scope>NUCLEOTIDE SEQUENCE</scope>
</reference>
<organism evidence="2 4">
    <name type="scientific">Didymodactylos carnosus</name>
    <dbReference type="NCBI Taxonomy" id="1234261"/>
    <lineage>
        <taxon>Eukaryota</taxon>
        <taxon>Metazoa</taxon>
        <taxon>Spiralia</taxon>
        <taxon>Gnathifera</taxon>
        <taxon>Rotifera</taxon>
        <taxon>Eurotatoria</taxon>
        <taxon>Bdelloidea</taxon>
        <taxon>Philodinida</taxon>
        <taxon>Philodinidae</taxon>
        <taxon>Didymodactylos</taxon>
    </lineage>
</organism>
<comment type="caution">
    <text evidence="2">The sequence shown here is derived from an EMBL/GenBank/DDBJ whole genome shotgun (WGS) entry which is preliminary data.</text>
</comment>
<evidence type="ECO:0000313" key="3">
    <source>
        <dbReference type="EMBL" id="CAF4019996.1"/>
    </source>
</evidence>
<dbReference type="PANTHER" id="PTHR21301">
    <property type="entry name" value="REVERSE TRANSCRIPTASE"/>
    <property type="match status" value="1"/>
</dbReference>
<evidence type="ECO:0000313" key="4">
    <source>
        <dbReference type="Proteomes" id="UP000663829"/>
    </source>
</evidence>
<dbReference type="PANTHER" id="PTHR21301:SF10">
    <property type="entry name" value="REVERSE TRANSCRIPTASE DOMAIN-CONTAINING PROTEIN"/>
    <property type="match status" value="1"/>
</dbReference>